<evidence type="ECO:0000313" key="2">
    <source>
        <dbReference type="EMBL" id="CAL4076022.1"/>
    </source>
</evidence>
<name>A0AAV2QC65_MEGNR</name>
<dbReference type="SUPFAM" id="SSF100910">
    <property type="entry name" value="Chemosensory protein Csp2"/>
    <property type="match status" value="1"/>
</dbReference>
<dbReference type="InterPro" id="IPR005055">
    <property type="entry name" value="A10/PebIII"/>
</dbReference>
<evidence type="ECO:0000256" key="1">
    <source>
        <dbReference type="SAM" id="SignalP"/>
    </source>
</evidence>
<dbReference type="EMBL" id="CAXKWB010004978">
    <property type="protein sequence ID" value="CAL4076022.1"/>
    <property type="molecule type" value="Genomic_DNA"/>
</dbReference>
<evidence type="ECO:0000313" key="3">
    <source>
        <dbReference type="Proteomes" id="UP001497623"/>
    </source>
</evidence>
<organism evidence="2 3">
    <name type="scientific">Meganyctiphanes norvegica</name>
    <name type="common">Northern krill</name>
    <name type="synonym">Thysanopoda norvegica</name>
    <dbReference type="NCBI Taxonomy" id="48144"/>
    <lineage>
        <taxon>Eukaryota</taxon>
        <taxon>Metazoa</taxon>
        <taxon>Ecdysozoa</taxon>
        <taxon>Arthropoda</taxon>
        <taxon>Crustacea</taxon>
        <taxon>Multicrustacea</taxon>
        <taxon>Malacostraca</taxon>
        <taxon>Eumalacostraca</taxon>
        <taxon>Eucarida</taxon>
        <taxon>Euphausiacea</taxon>
        <taxon>Euphausiidae</taxon>
        <taxon>Meganyctiphanes</taxon>
    </lineage>
</organism>
<sequence>MMRSLLFVTLLSAMALSSAQKRGNFEYLTMDNVNWLISERKNVDDMVNCVKRDRNCNDIFNDLKRIMPEILRTKGSCRAIRCTAEQQEVIKYAIKQLNKRYPRKMVELQSVFRR</sequence>
<proteinExistence type="predicted"/>
<comment type="caution">
    <text evidence="2">The sequence shown here is derived from an EMBL/GenBank/DDBJ whole genome shotgun (WGS) entry which is preliminary data.</text>
</comment>
<protein>
    <submittedName>
        <fullName evidence="2">Uncharacterized protein</fullName>
    </submittedName>
</protein>
<feature type="chain" id="PRO_5043943192" evidence="1">
    <location>
        <begin position="20"/>
        <end position="114"/>
    </location>
</feature>
<dbReference type="InterPro" id="IPR036682">
    <property type="entry name" value="OS_D_A10/PebIII_sf"/>
</dbReference>
<feature type="signal peptide" evidence="1">
    <location>
        <begin position="1"/>
        <end position="19"/>
    </location>
</feature>
<dbReference type="Gene3D" id="1.10.2080.10">
    <property type="entry name" value="Insect odorant-binding protein A10/Ejaculatory bulb-specific protein 3"/>
    <property type="match status" value="1"/>
</dbReference>
<dbReference type="Pfam" id="PF03392">
    <property type="entry name" value="OS-D"/>
    <property type="match status" value="1"/>
</dbReference>
<dbReference type="AlphaFoldDB" id="A0AAV2QC65"/>
<dbReference type="Proteomes" id="UP001497623">
    <property type="component" value="Unassembled WGS sequence"/>
</dbReference>
<keyword evidence="1" id="KW-0732">Signal</keyword>
<keyword evidence="3" id="KW-1185">Reference proteome</keyword>
<accession>A0AAV2QC65</accession>
<reference evidence="2 3" key="1">
    <citation type="submission" date="2024-05" db="EMBL/GenBank/DDBJ databases">
        <authorList>
            <person name="Wallberg A."/>
        </authorList>
    </citation>
    <scope>NUCLEOTIDE SEQUENCE [LARGE SCALE GENOMIC DNA]</scope>
</reference>
<gene>
    <name evidence="2" type="ORF">MNOR_LOCUS10038</name>
</gene>